<evidence type="ECO:0000313" key="2">
    <source>
        <dbReference type="Proteomes" id="UP000461880"/>
    </source>
</evidence>
<gene>
    <name evidence="1" type="ORF">FYJ51_13030</name>
</gene>
<name>A0A7X2NUK3_9FIRM</name>
<comment type="caution">
    <text evidence="1">The sequence shown here is derived from an EMBL/GenBank/DDBJ whole genome shotgun (WGS) entry which is preliminary data.</text>
</comment>
<evidence type="ECO:0000313" key="1">
    <source>
        <dbReference type="EMBL" id="MSS59817.1"/>
    </source>
</evidence>
<organism evidence="1 2">
    <name type="scientific">Stecheria intestinalis</name>
    <dbReference type="NCBI Taxonomy" id="2606630"/>
    <lineage>
        <taxon>Bacteria</taxon>
        <taxon>Bacillati</taxon>
        <taxon>Bacillota</taxon>
        <taxon>Erysipelotrichia</taxon>
        <taxon>Erysipelotrichales</taxon>
        <taxon>Erysipelotrichaceae</taxon>
        <taxon>Stecheria</taxon>
    </lineage>
</organism>
<reference evidence="1 2" key="1">
    <citation type="submission" date="2019-08" db="EMBL/GenBank/DDBJ databases">
        <title>In-depth cultivation of the pig gut microbiome towards novel bacterial diversity and tailored functional studies.</title>
        <authorList>
            <person name="Wylensek D."/>
            <person name="Hitch T.C.A."/>
            <person name="Clavel T."/>
        </authorList>
    </citation>
    <scope>NUCLEOTIDE SEQUENCE [LARGE SCALE GENOMIC DNA]</scope>
    <source>
        <strain evidence="1 2">Oil+RF-744-GAM-WT-6</strain>
    </source>
</reference>
<sequence length="216" mass="23508">MGFQKIAGGLIAFSLLSAGTGFFLRGSYPITPSEQLEQVYPVTVSPLGTVFSYGDHIEEYASSFLEGEIIIGTPVSRMCSGGSIITTVQINQAFSGKLEAGKQIQVIEPYSLLGEMESTYCGYLPMMIGQEYLLNLSKLSGNLYSIRANELGCYPASAFSTIELSEDMTLGTDRQYETVLVLSENYASEVIPASETDGYRQARKDSMQRAEGYLGN</sequence>
<proteinExistence type="predicted"/>
<dbReference type="EMBL" id="VUMN01000054">
    <property type="protein sequence ID" value="MSS59817.1"/>
    <property type="molecule type" value="Genomic_DNA"/>
</dbReference>
<dbReference type="RefSeq" id="WP_105304700.1">
    <property type="nucleotide sequence ID" value="NZ_VUMN01000054.1"/>
</dbReference>
<accession>A0A7X2NUK3</accession>
<dbReference type="Proteomes" id="UP000461880">
    <property type="component" value="Unassembled WGS sequence"/>
</dbReference>
<protein>
    <submittedName>
        <fullName evidence="1">Uncharacterized protein</fullName>
    </submittedName>
</protein>
<keyword evidence="2" id="KW-1185">Reference proteome</keyword>
<dbReference type="AlphaFoldDB" id="A0A7X2NUK3"/>